<protein>
    <submittedName>
        <fullName evidence="1">Uncharacterized protein</fullName>
    </submittedName>
</protein>
<evidence type="ECO:0000313" key="1">
    <source>
        <dbReference type="EMBL" id="KAL2056432.1"/>
    </source>
</evidence>
<accession>A0ABR4BG68</accession>
<comment type="caution">
    <text evidence="1">The sequence shown here is derived from an EMBL/GenBank/DDBJ whole genome shotgun (WGS) entry which is preliminary data.</text>
</comment>
<name>A0ABR4BG68_9LECA</name>
<reference evidence="1 2" key="1">
    <citation type="submission" date="2024-09" db="EMBL/GenBank/DDBJ databases">
        <title>Rethinking Asexuality: The Enigmatic Case of Functional Sexual Genes in Lepraria (Stereocaulaceae).</title>
        <authorList>
            <person name="Doellman M."/>
            <person name="Sun Y."/>
            <person name="Barcenas-Pena A."/>
            <person name="Lumbsch H.T."/>
            <person name="Grewe F."/>
        </authorList>
    </citation>
    <scope>NUCLEOTIDE SEQUENCE [LARGE SCALE GENOMIC DNA]</scope>
    <source>
        <strain evidence="1 2">Grewe 0041</strain>
    </source>
</reference>
<organism evidence="1 2">
    <name type="scientific">Lepraria finkii</name>
    <dbReference type="NCBI Taxonomy" id="1340010"/>
    <lineage>
        <taxon>Eukaryota</taxon>
        <taxon>Fungi</taxon>
        <taxon>Dikarya</taxon>
        <taxon>Ascomycota</taxon>
        <taxon>Pezizomycotina</taxon>
        <taxon>Lecanoromycetes</taxon>
        <taxon>OSLEUM clade</taxon>
        <taxon>Lecanoromycetidae</taxon>
        <taxon>Lecanorales</taxon>
        <taxon>Lecanorineae</taxon>
        <taxon>Stereocaulaceae</taxon>
        <taxon>Lepraria</taxon>
    </lineage>
</organism>
<dbReference type="Proteomes" id="UP001590951">
    <property type="component" value="Unassembled WGS sequence"/>
</dbReference>
<proteinExistence type="predicted"/>
<keyword evidence="2" id="KW-1185">Reference proteome</keyword>
<sequence length="115" mass="13093">MKLQNQMHVVQSRIINLEGGTGIGIALRAACTPPNKAATLHISRVLQRHCSNGGPDGYLRGETTRKENCQQKRKVQTQAFRDRRPELTVGCVRSVTWQKQYDHYSYPTITQSLIW</sequence>
<dbReference type="EMBL" id="JBHFEH010000008">
    <property type="protein sequence ID" value="KAL2056432.1"/>
    <property type="molecule type" value="Genomic_DNA"/>
</dbReference>
<evidence type="ECO:0000313" key="2">
    <source>
        <dbReference type="Proteomes" id="UP001590951"/>
    </source>
</evidence>
<gene>
    <name evidence="1" type="ORF">ABVK25_003455</name>
</gene>